<keyword evidence="3" id="KW-1185">Reference proteome</keyword>
<dbReference type="Proteomes" id="UP001268683">
    <property type="component" value="Chromosome"/>
</dbReference>
<organism evidence="2 3">
    <name type="scientific">Temperatibacter marinus</name>
    <dbReference type="NCBI Taxonomy" id="1456591"/>
    <lineage>
        <taxon>Bacteria</taxon>
        <taxon>Pseudomonadati</taxon>
        <taxon>Pseudomonadota</taxon>
        <taxon>Alphaproteobacteria</taxon>
        <taxon>Kordiimonadales</taxon>
        <taxon>Temperatibacteraceae</taxon>
        <taxon>Temperatibacter</taxon>
    </lineage>
</organism>
<dbReference type="SUPFAM" id="SSF52402">
    <property type="entry name" value="Adenine nucleotide alpha hydrolases-like"/>
    <property type="match status" value="1"/>
</dbReference>
<dbReference type="EMBL" id="CP123872">
    <property type="protein sequence ID" value="WND03694.1"/>
    <property type="molecule type" value="Genomic_DNA"/>
</dbReference>
<dbReference type="RefSeq" id="WP_310799547.1">
    <property type="nucleotide sequence ID" value="NZ_CP123872.1"/>
</dbReference>
<dbReference type="KEGG" id="tmk:QGN29_04805"/>
<accession>A0AA52EJL4</accession>
<protein>
    <submittedName>
        <fullName evidence="2">Universal stress protein</fullName>
    </submittedName>
</protein>
<evidence type="ECO:0000259" key="1">
    <source>
        <dbReference type="Pfam" id="PF00582"/>
    </source>
</evidence>
<dbReference type="PANTHER" id="PTHR31964">
    <property type="entry name" value="ADENINE NUCLEOTIDE ALPHA HYDROLASES-LIKE SUPERFAMILY PROTEIN"/>
    <property type="match status" value="1"/>
</dbReference>
<reference evidence="2" key="1">
    <citation type="submission" date="2023-04" db="EMBL/GenBank/DDBJ databases">
        <title>Complete genome sequence of Temperatibacter marinus.</title>
        <authorList>
            <person name="Rong J.-C."/>
            <person name="Yi M.-L."/>
            <person name="Zhao Q."/>
        </authorList>
    </citation>
    <scope>NUCLEOTIDE SEQUENCE</scope>
    <source>
        <strain evidence="2">NBRC 110045</strain>
    </source>
</reference>
<dbReference type="AlphaFoldDB" id="A0AA52EJL4"/>
<feature type="domain" description="UspA" evidence="1">
    <location>
        <begin position="22"/>
        <end position="121"/>
    </location>
</feature>
<evidence type="ECO:0000313" key="3">
    <source>
        <dbReference type="Proteomes" id="UP001268683"/>
    </source>
</evidence>
<gene>
    <name evidence="2" type="ORF">QGN29_04805</name>
</gene>
<dbReference type="InterPro" id="IPR006016">
    <property type="entry name" value="UspA"/>
</dbReference>
<evidence type="ECO:0000313" key="2">
    <source>
        <dbReference type="EMBL" id="WND03694.1"/>
    </source>
</evidence>
<dbReference type="InterPro" id="IPR014729">
    <property type="entry name" value="Rossmann-like_a/b/a_fold"/>
</dbReference>
<dbReference type="PANTHER" id="PTHR31964:SF113">
    <property type="entry name" value="USPA DOMAIN-CONTAINING PROTEIN"/>
    <property type="match status" value="1"/>
</dbReference>
<dbReference type="Pfam" id="PF00582">
    <property type="entry name" value="Usp"/>
    <property type="match status" value="1"/>
</dbReference>
<sequence length="172" mass="18988">MVEMKLKDQSDKSVRPISARSRTFIVVVDGSDESRAALRFAAARAVHVEGGRLTLFHAIQPGEFQHWVAVADRMREEAYEEAVEMMNDVADRVEDYCGAHPEYVIVEGDPKEALRTFIEKTEDLFGLVLASNPDGNPGPLVDYFSGPLVADLKCPLIIIPGNLTDDEIDSLA</sequence>
<dbReference type="Gene3D" id="3.40.50.620">
    <property type="entry name" value="HUPs"/>
    <property type="match status" value="1"/>
</dbReference>
<name>A0AA52EJL4_9PROT</name>
<proteinExistence type="predicted"/>